<reference evidence="1" key="1">
    <citation type="submission" date="2014-05" db="EMBL/GenBank/DDBJ databases">
        <authorList>
            <person name="Chronopoulou M."/>
        </authorList>
    </citation>
    <scope>NUCLEOTIDE SEQUENCE</scope>
    <source>
        <tissue evidence="1">Whole organism</tissue>
    </source>
</reference>
<dbReference type="AlphaFoldDB" id="A0A0K2T2K7"/>
<name>A0A0K2T2K7_LEPSM</name>
<protein>
    <submittedName>
        <fullName evidence="1">Uncharacterized protein</fullName>
    </submittedName>
</protein>
<dbReference type="EMBL" id="HACA01002305">
    <property type="protein sequence ID" value="CDW19666.1"/>
    <property type="molecule type" value="Transcribed_RNA"/>
</dbReference>
<evidence type="ECO:0000313" key="1">
    <source>
        <dbReference type="EMBL" id="CDW19666.1"/>
    </source>
</evidence>
<proteinExistence type="predicted"/>
<accession>A0A0K2T2K7</accession>
<feature type="non-terminal residue" evidence="1">
    <location>
        <position position="1"/>
    </location>
</feature>
<sequence>LTTSYLFCFFKPTVLTIFLNPNILGTYGQKRGSEPQFWTFRIILNSIIRL</sequence>
<organism evidence="1">
    <name type="scientific">Lepeophtheirus salmonis</name>
    <name type="common">Salmon louse</name>
    <name type="synonym">Caligus salmonis</name>
    <dbReference type="NCBI Taxonomy" id="72036"/>
    <lineage>
        <taxon>Eukaryota</taxon>
        <taxon>Metazoa</taxon>
        <taxon>Ecdysozoa</taxon>
        <taxon>Arthropoda</taxon>
        <taxon>Crustacea</taxon>
        <taxon>Multicrustacea</taxon>
        <taxon>Hexanauplia</taxon>
        <taxon>Copepoda</taxon>
        <taxon>Siphonostomatoida</taxon>
        <taxon>Caligidae</taxon>
        <taxon>Lepeophtheirus</taxon>
    </lineage>
</organism>